<keyword evidence="1" id="KW-0004">4Fe-4S</keyword>
<dbReference type="Pfam" id="PF13247">
    <property type="entry name" value="Fer4_11"/>
    <property type="match status" value="1"/>
</dbReference>
<accession>A0ABD5PP93</accession>
<dbReference type="CDD" id="cd10551">
    <property type="entry name" value="PsrB"/>
    <property type="match status" value="1"/>
</dbReference>
<organism evidence="7 8">
    <name type="scientific">Halosolutus amylolyticus</name>
    <dbReference type="NCBI Taxonomy" id="2932267"/>
    <lineage>
        <taxon>Archaea</taxon>
        <taxon>Methanobacteriati</taxon>
        <taxon>Methanobacteriota</taxon>
        <taxon>Stenosarchaea group</taxon>
        <taxon>Halobacteria</taxon>
        <taxon>Halobacteriales</taxon>
        <taxon>Natrialbaceae</taxon>
        <taxon>Halosolutus</taxon>
    </lineage>
</organism>
<keyword evidence="8" id="KW-1185">Reference proteome</keyword>
<evidence type="ECO:0000313" key="8">
    <source>
        <dbReference type="Proteomes" id="UP001595898"/>
    </source>
</evidence>
<feature type="region of interest" description="Disordered" evidence="5">
    <location>
        <begin position="578"/>
        <end position="599"/>
    </location>
</feature>
<evidence type="ECO:0000256" key="5">
    <source>
        <dbReference type="SAM" id="MobiDB-lite"/>
    </source>
</evidence>
<feature type="domain" description="4Fe-4S ferredoxin-type" evidence="6">
    <location>
        <begin position="227"/>
        <end position="256"/>
    </location>
</feature>
<dbReference type="InterPro" id="IPR050954">
    <property type="entry name" value="ET_IronSulfur_Cluster-Binding"/>
</dbReference>
<dbReference type="RefSeq" id="WP_250141757.1">
    <property type="nucleotide sequence ID" value="NZ_JALIQP010000004.1"/>
</dbReference>
<evidence type="ECO:0000256" key="2">
    <source>
        <dbReference type="ARBA" id="ARBA00022723"/>
    </source>
</evidence>
<evidence type="ECO:0000256" key="1">
    <source>
        <dbReference type="ARBA" id="ARBA00022485"/>
    </source>
</evidence>
<feature type="region of interest" description="Disordered" evidence="5">
    <location>
        <begin position="74"/>
        <end position="93"/>
    </location>
</feature>
<dbReference type="GO" id="GO:0046872">
    <property type="term" value="F:metal ion binding"/>
    <property type="evidence" value="ECO:0007669"/>
    <property type="project" value="UniProtKB-KW"/>
</dbReference>
<evidence type="ECO:0000256" key="3">
    <source>
        <dbReference type="ARBA" id="ARBA00023004"/>
    </source>
</evidence>
<dbReference type="NCBIfam" id="TIGR01409">
    <property type="entry name" value="TAT_signal_seq"/>
    <property type="match status" value="1"/>
</dbReference>
<evidence type="ECO:0000256" key="4">
    <source>
        <dbReference type="ARBA" id="ARBA00023014"/>
    </source>
</evidence>
<name>A0ABD5PP93_9EURY</name>
<comment type="caution">
    <text evidence="7">The sequence shown here is derived from an EMBL/GenBank/DDBJ whole genome shotgun (WGS) entry which is preliminary data.</text>
</comment>
<dbReference type="AlphaFoldDB" id="A0ABD5PP93"/>
<reference evidence="7 8" key="1">
    <citation type="journal article" date="2019" name="Int. J. Syst. Evol. Microbiol.">
        <title>The Global Catalogue of Microorganisms (GCM) 10K type strain sequencing project: providing services to taxonomists for standard genome sequencing and annotation.</title>
        <authorList>
            <consortium name="The Broad Institute Genomics Platform"/>
            <consortium name="The Broad Institute Genome Sequencing Center for Infectious Disease"/>
            <person name="Wu L."/>
            <person name="Ma J."/>
        </authorList>
    </citation>
    <scope>NUCLEOTIDE SEQUENCE [LARGE SCALE GENOMIC DNA]</scope>
    <source>
        <strain evidence="7 8">WLHS5</strain>
    </source>
</reference>
<feature type="domain" description="4Fe-4S ferredoxin-type" evidence="6">
    <location>
        <begin position="151"/>
        <end position="181"/>
    </location>
</feature>
<dbReference type="InterPro" id="IPR017896">
    <property type="entry name" value="4Fe4S_Fe-S-bd"/>
</dbReference>
<dbReference type="InterPro" id="IPR019546">
    <property type="entry name" value="TAT_signal_bac_arc"/>
</dbReference>
<dbReference type="Pfam" id="PF16947">
    <property type="entry name" value="Ferredoxin_N"/>
    <property type="match status" value="1"/>
</dbReference>
<keyword evidence="4" id="KW-0411">Iron-sulfur</keyword>
<feature type="region of interest" description="Disordered" evidence="5">
    <location>
        <begin position="118"/>
        <end position="148"/>
    </location>
</feature>
<dbReference type="PANTHER" id="PTHR43177">
    <property type="entry name" value="PROTEIN NRFC"/>
    <property type="match status" value="1"/>
</dbReference>
<dbReference type="SUPFAM" id="SSF54862">
    <property type="entry name" value="4Fe-4S ferredoxins"/>
    <property type="match status" value="1"/>
</dbReference>
<keyword evidence="2" id="KW-0479">Metal-binding</keyword>
<evidence type="ECO:0000313" key="7">
    <source>
        <dbReference type="EMBL" id="MFC4542359.1"/>
    </source>
</evidence>
<feature type="compositionally biased region" description="Acidic residues" evidence="5">
    <location>
        <begin position="1"/>
        <end position="11"/>
    </location>
</feature>
<dbReference type="PROSITE" id="PS00198">
    <property type="entry name" value="4FE4S_FER_1"/>
    <property type="match status" value="1"/>
</dbReference>
<dbReference type="InterPro" id="IPR017900">
    <property type="entry name" value="4Fe4S_Fe_S_CS"/>
</dbReference>
<protein>
    <submittedName>
        <fullName evidence="7">4Fe-4S ferredoxin N-terminal domain-containing protein</fullName>
    </submittedName>
</protein>
<dbReference type="PROSITE" id="PS51379">
    <property type="entry name" value="4FE4S_FER_2"/>
    <property type="match status" value="2"/>
</dbReference>
<dbReference type="Proteomes" id="UP001595898">
    <property type="component" value="Unassembled WGS sequence"/>
</dbReference>
<dbReference type="GO" id="GO:0051539">
    <property type="term" value="F:4 iron, 4 sulfur cluster binding"/>
    <property type="evidence" value="ECO:0007669"/>
    <property type="project" value="UniProtKB-KW"/>
</dbReference>
<evidence type="ECO:0000259" key="6">
    <source>
        <dbReference type="PROSITE" id="PS51379"/>
    </source>
</evidence>
<proteinExistence type="predicted"/>
<dbReference type="Gene3D" id="3.30.70.20">
    <property type="match status" value="2"/>
</dbReference>
<dbReference type="EMBL" id="JBHSFA010000005">
    <property type="protein sequence ID" value="MFC4542359.1"/>
    <property type="molecule type" value="Genomic_DNA"/>
</dbReference>
<feature type="region of interest" description="Disordered" evidence="5">
    <location>
        <begin position="1"/>
        <end position="25"/>
    </location>
</feature>
<dbReference type="InterPro" id="IPR031604">
    <property type="entry name" value="Ferredoxin_N"/>
</dbReference>
<dbReference type="PANTHER" id="PTHR43177:SF3">
    <property type="entry name" value="PROTEIN NRFC HOMOLOG"/>
    <property type="match status" value="1"/>
</dbReference>
<dbReference type="GO" id="GO:0016491">
    <property type="term" value="F:oxidoreductase activity"/>
    <property type="evidence" value="ECO:0007669"/>
    <property type="project" value="UniProtKB-ARBA"/>
</dbReference>
<sequence length="599" mass="65121">MSSNEDGDSGDEPFHPLGEEWQDELEATLEDTEYDTDLGLEMAEDAMKVTKGELSEEAFHDRYHEDVLAEFGEDERPIESGEGGRFDEALSRVGVGEESRRDVMKKMGAGAGAVGLGAWGTAESGGEPSLAATQEDEEGGEAGGHGEGTQWGMTLDLERCDGCLACVTACAEEHNWDQGANWMYILDFEDSTPGGRNRLIRPCQHCTDAPCEKVCPTTARHTRDSDGLVLTDYDVCIGCRYCQVACPYGVNYFQWDEPDVPASEIDEEHMIDERGRWVSSRSPRGTMQKCTFCATRQDGTKGEEMVGTTACEDACPPQAINFGDMNDPESVPQQYLENVGRSRAAEMVQGQSPNRDEIEEAYAFVEGDVDLLEMSFVPGEWDQEQIEAVQYVDGEVEASELQYVIDAEEEDDPEAAADEASREIVRGIVEDPVTEAVGEDGADDEVEAVVDALVGEGSESDADSDALSAAEDQLDAVLDDSEAAIEDAVDRYESREITPAEVEEALAILEDGEANPVSDAGITDEEQAEQVIEAYTDGRNSSFRLLEDIGTHPNIVYIGNEPGPEAEQVEGPVAYDDVGQTDDRKEVLDDGTVDFGSLT</sequence>
<gene>
    <name evidence="7" type="ORF">ACFO5R_10520</name>
</gene>
<keyword evidence="3" id="KW-0408">Iron</keyword>